<evidence type="ECO:0000256" key="3">
    <source>
        <dbReference type="ARBA" id="ARBA00022553"/>
    </source>
</evidence>
<dbReference type="EMBL" id="AAOH01000001">
    <property type="protein sequence ID" value="EAR30222.1"/>
    <property type="molecule type" value="Genomic_DNA"/>
</dbReference>
<comment type="subunit">
    <text evidence="9">At low DSF concentrations, interacts with RpfF.</text>
</comment>
<dbReference type="Proteomes" id="UP000006201">
    <property type="component" value="Unassembled WGS sequence"/>
</dbReference>
<dbReference type="FunFam" id="1.10.287.130:FF:000002">
    <property type="entry name" value="Two-component osmosensing histidine kinase"/>
    <property type="match status" value="1"/>
</dbReference>
<dbReference type="InterPro" id="IPR001789">
    <property type="entry name" value="Sig_transdc_resp-reg_receiver"/>
</dbReference>
<evidence type="ECO:0000259" key="14">
    <source>
        <dbReference type="PROSITE" id="PS50110"/>
    </source>
</evidence>
<evidence type="ECO:0000256" key="5">
    <source>
        <dbReference type="ARBA" id="ARBA00022741"/>
    </source>
</evidence>
<evidence type="ECO:0000313" key="15">
    <source>
        <dbReference type="EMBL" id="EAR30222.1"/>
    </source>
</evidence>
<dbReference type="Gene3D" id="1.10.287.130">
    <property type="match status" value="1"/>
</dbReference>
<dbReference type="CDD" id="cd00082">
    <property type="entry name" value="HisKA"/>
    <property type="match status" value="1"/>
</dbReference>
<dbReference type="eggNOG" id="COG0642">
    <property type="taxonomic scope" value="Bacteria"/>
</dbReference>
<evidence type="ECO:0000256" key="2">
    <source>
        <dbReference type="ARBA" id="ARBA00012438"/>
    </source>
</evidence>
<dbReference type="SMART" id="SM00387">
    <property type="entry name" value="HATPase_c"/>
    <property type="match status" value="1"/>
</dbReference>
<dbReference type="SUPFAM" id="SSF47384">
    <property type="entry name" value="Homodimeric domain of signal transducing histidine kinase"/>
    <property type="match status" value="1"/>
</dbReference>
<dbReference type="SUPFAM" id="SSF55874">
    <property type="entry name" value="ATPase domain of HSP90 chaperone/DNA topoisomerase II/histidine kinase"/>
    <property type="match status" value="1"/>
</dbReference>
<feature type="modified residue" description="4-aspartylphosphate" evidence="11">
    <location>
        <position position="665"/>
    </location>
</feature>
<dbReference type="SUPFAM" id="SSF52172">
    <property type="entry name" value="CheY-like"/>
    <property type="match status" value="1"/>
</dbReference>
<name>A4C3U0_9GAMM</name>
<feature type="transmembrane region" description="Helical" evidence="12">
    <location>
        <begin position="271"/>
        <end position="293"/>
    </location>
</feature>
<dbReference type="Pfam" id="PF02518">
    <property type="entry name" value="HATPase_c"/>
    <property type="match status" value="1"/>
</dbReference>
<dbReference type="SMART" id="SM00448">
    <property type="entry name" value="REC"/>
    <property type="match status" value="1"/>
</dbReference>
<protein>
    <recommendedName>
        <fullName evidence="10">Sensory/regulatory protein RpfC</fullName>
        <ecNumber evidence="2">2.7.13.3</ecNumber>
    </recommendedName>
</protein>
<accession>A4C3U0</accession>
<dbReference type="GO" id="GO:0005524">
    <property type="term" value="F:ATP binding"/>
    <property type="evidence" value="ECO:0007669"/>
    <property type="project" value="UniProtKB-KW"/>
</dbReference>
<gene>
    <name evidence="15" type="ORF">PTD2_01596</name>
</gene>
<proteinExistence type="predicted"/>
<dbReference type="InterPro" id="IPR003594">
    <property type="entry name" value="HATPase_dom"/>
</dbReference>
<dbReference type="PROSITE" id="PS50110">
    <property type="entry name" value="RESPONSE_REGULATORY"/>
    <property type="match status" value="1"/>
</dbReference>
<evidence type="ECO:0000313" key="16">
    <source>
        <dbReference type="Proteomes" id="UP000006201"/>
    </source>
</evidence>
<keyword evidence="12" id="KW-0812">Transmembrane</keyword>
<keyword evidence="6 15" id="KW-0418">Kinase</keyword>
<dbReference type="CDD" id="cd17546">
    <property type="entry name" value="REC_hyHK_CKI1_RcsC-like"/>
    <property type="match status" value="1"/>
</dbReference>
<dbReference type="InterPro" id="IPR005467">
    <property type="entry name" value="His_kinase_dom"/>
</dbReference>
<dbReference type="FunFam" id="3.30.565.10:FF:000010">
    <property type="entry name" value="Sensor histidine kinase RcsC"/>
    <property type="match status" value="1"/>
</dbReference>
<keyword evidence="16" id="KW-1185">Reference proteome</keyword>
<evidence type="ECO:0000256" key="11">
    <source>
        <dbReference type="PROSITE-ProRule" id="PRU00169"/>
    </source>
</evidence>
<organism evidence="15 16">
    <name type="scientific">Pseudoalteromonas tunicata D2</name>
    <dbReference type="NCBI Taxonomy" id="87626"/>
    <lineage>
        <taxon>Bacteria</taxon>
        <taxon>Pseudomonadati</taxon>
        <taxon>Pseudomonadota</taxon>
        <taxon>Gammaproteobacteria</taxon>
        <taxon>Alteromonadales</taxon>
        <taxon>Pseudoalteromonadaceae</taxon>
        <taxon>Pseudoalteromonas</taxon>
    </lineage>
</organism>
<evidence type="ECO:0000256" key="9">
    <source>
        <dbReference type="ARBA" id="ARBA00064003"/>
    </source>
</evidence>
<evidence type="ECO:0000256" key="7">
    <source>
        <dbReference type="ARBA" id="ARBA00022840"/>
    </source>
</evidence>
<dbReference type="Gene3D" id="3.30.565.10">
    <property type="entry name" value="Histidine kinase-like ATPase, C-terminal domain"/>
    <property type="match status" value="1"/>
</dbReference>
<dbReference type="PANTHER" id="PTHR45339:SF1">
    <property type="entry name" value="HYBRID SIGNAL TRANSDUCTION HISTIDINE KINASE J"/>
    <property type="match status" value="1"/>
</dbReference>
<evidence type="ECO:0000256" key="1">
    <source>
        <dbReference type="ARBA" id="ARBA00000085"/>
    </source>
</evidence>
<dbReference type="CDD" id="cd16922">
    <property type="entry name" value="HATPase_EvgS-ArcB-TorS-like"/>
    <property type="match status" value="1"/>
</dbReference>
<keyword evidence="7" id="KW-0067">ATP-binding</keyword>
<sequence>MQSNKFSRTLFVSILLLVITPLLLIAGVFSFNFYHNTLMQANTTVGWHAKNNAADLKQIIFEQQQLGRRLSNNKAINQLPINIIYSNLASRDLQEFAKKNPINSASFIFDLDGFVVESYPLASLSVNTDNLSPLVLKELSKKNLDPQVYVLQEQQISQLFLSDNPHEPFLAIVTPLIHELDLLDTPFEVTGALVNIIAFSDLFHLLNQIEDNDLAQYQLFIKNQFSYDSFAAKNQQFIRQTAQVTPVLLSDGNEATLEFAILEAQQPYLKVVVQSMLLAAVLICILIIICIYLSKLLSDKLHKPLSQIAAMSENFAKGDYQNKQMSFNYIEFQSIANSLNLMAKTIDNHITKLNQAKLDAESSEQLKSQFLANMSHEIRTPMNGILGFVQLLQSSHLTPEQEDFLHHINSSSKMLLTIINDILDLSKIEANQLTLHVMPCNLTQILQDVVTLFKPACLAKGIKIEFTANAAYWVYCDEMRVKQIFTNLISNAIKFTLKGKVTLTLKKITATDENTQFEVNVEDTGIGIADDVIGKLFKPFIQAQGDTTRRFGGTGLGLSISKRLIELMQGNISLTSKEHVGTQFLVRLNFKNSAPIFLETAAADDTAQLFSSRSYKLLVAEDNPINQIVISKFLAKLGLEAVIANNGQEAIDLASHQTFDLILMDIQMPVMDGYQASSHLLTLDNFSTPIVAVSANAMVSDIDKCLEIGMVGHLAKPIEYPKLVELLKTWLH</sequence>
<dbReference type="SMART" id="SM00388">
    <property type="entry name" value="HisKA"/>
    <property type="match status" value="1"/>
</dbReference>
<dbReference type="HOGENOM" id="CLU_378490_0_0_6"/>
<dbReference type="RefSeq" id="WP_009836522.1">
    <property type="nucleotide sequence ID" value="NZ_AAOH01000001.1"/>
</dbReference>
<dbReference type="InterPro" id="IPR011006">
    <property type="entry name" value="CheY-like_superfamily"/>
</dbReference>
<dbReference type="Gene3D" id="3.40.50.2300">
    <property type="match status" value="1"/>
</dbReference>
<dbReference type="Pfam" id="PF00512">
    <property type="entry name" value="HisKA"/>
    <property type="match status" value="1"/>
</dbReference>
<dbReference type="Gene3D" id="6.10.340.10">
    <property type="match status" value="1"/>
</dbReference>
<keyword evidence="12" id="KW-1133">Transmembrane helix</keyword>
<dbReference type="Pfam" id="PF00072">
    <property type="entry name" value="Response_reg"/>
    <property type="match status" value="1"/>
</dbReference>
<dbReference type="InterPro" id="IPR003661">
    <property type="entry name" value="HisK_dim/P_dom"/>
</dbReference>
<evidence type="ECO:0000256" key="8">
    <source>
        <dbReference type="ARBA" id="ARBA00023012"/>
    </source>
</evidence>
<dbReference type="InterPro" id="IPR036097">
    <property type="entry name" value="HisK_dim/P_sf"/>
</dbReference>
<dbReference type="GO" id="GO:0000155">
    <property type="term" value="F:phosphorelay sensor kinase activity"/>
    <property type="evidence" value="ECO:0007669"/>
    <property type="project" value="InterPro"/>
</dbReference>
<keyword evidence="4" id="KW-0808">Transferase</keyword>
<keyword evidence="8" id="KW-0902">Two-component regulatory system</keyword>
<comment type="caution">
    <text evidence="15">The sequence shown here is derived from an EMBL/GenBank/DDBJ whole genome shotgun (WGS) entry which is preliminary data.</text>
</comment>
<dbReference type="InterPro" id="IPR036890">
    <property type="entry name" value="HATPase_C_sf"/>
</dbReference>
<dbReference type="PRINTS" id="PR00344">
    <property type="entry name" value="BCTRLSENSOR"/>
</dbReference>
<feature type="domain" description="Response regulatory" evidence="14">
    <location>
        <begin position="616"/>
        <end position="731"/>
    </location>
</feature>
<feature type="domain" description="Histidine kinase" evidence="13">
    <location>
        <begin position="373"/>
        <end position="592"/>
    </location>
</feature>
<evidence type="ECO:0000256" key="10">
    <source>
        <dbReference type="ARBA" id="ARBA00068150"/>
    </source>
</evidence>
<dbReference type="PANTHER" id="PTHR45339">
    <property type="entry name" value="HYBRID SIGNAL TRANSDUCTION HISTIDINE KINASE J"/>
    <property type="match status" value="1"/>
</dbReference>
<keyword evidence="3 11" id="KW-0597">Phosphoprotein</keyword>
<keyword evidence="12" id="KW-0472">Membrane</keyword>
<dbReference type="OrthoDB" id="9810730at2"/>
<dbReference type="AlphaFoldDB" id="A4C3U0"/>
<dbReference type="EC" id="2.7.13.3" evidence="2"/>
<keyword evidence="5" id="KW-0547">Nucleotide-binding</keyword>
<dbReference type="PROSITE" id="PS50109">
    <property type="entry name" value="HIS_KIN"/>
    <property type="match status" value="1"/>
</dbReference>
<dbReference type="InterPro" id="IPR004358">
    <property type="entry name" value="Sig_transdc_His_kin-like_C"/>
</dbReference>
<comment type="catalytic activity">
    <reaction evidence="1">
        <text>ATP + protein L-histidine = ADP + protein N-phospho-L-histidine.</text>
        <dbReference type="EC" id="2.7.13.3"/>
    </reaction>
</comment>
<evidence type="ECO:0000256" key="6">
    <source>
        <dbReference type="ARBA" id="ARBA00022777"/>
    </source>
</evidence>
<evidence type="ECO:0000259" key="13">
    <source>
        <dbReference type="PROSITE" id="PS50109"/>
    </source>
</evidence>
<evidence type="ECO:0000256" key="12">
    <source>
        <dbReference type="SAM" id="Phobius"/>
    </source>
</evidence>
<evidence type="ECO:0000256" key="4">
    <source>
        <dbReference type="ARBA" id="ARBA00022679"/>
    </source>
</evidence>
<reference evidence="15 16" key="1">
    <citation type="submission" date="2006-02" db="EMBL/GenBank/DDBJ databases">
        <authorList>
            <person name="Moran M.A."/>
            <person name="Kjelleberg S."/>
            <person name="Egan S."/>
            <person name="Saunders N."/>
            <person name="Thomas T."/>
            <person name="Ferriera S."/>
            <person name="Johnson J."/>
            <person name="Kravitz S."/>
            <person name="Halpern A."/>
            <person name="Remington K."/>
            <person name="Beeson K."/>
            <person name="Tran B."/>
            <person name="Rogers Y.-H."/>
            <person name="Friedman R."/>
            <person name="Venter J.C."/>
        </authorList>
    </citation>
    <scope>NUCLEOTIDE SEQUENCE [LARGE SCALE GENOMIC DNA]</scope>
    <source>
        <strain evidence="15 16">D2</strain>
    </source>
</reference>
<dbReference type="STRING" id="87626.PTD2_01596"/>